<accession>A0A537IIM3</accession>
<proteinExistence type="predicted"/>
<evidence type="ECO:0008006" key="4">
    <source>
        <dbReference type="Google" id="ProtNLM"/>
    </source>
</evidence>
<dbReference type="PANTHER" id="PTHR30222:SF17">
    <property type="entry name" value="SPERMIDINE_PUTRESCINE-BINDING PERIPLASMIC PROTEIN"/>
    <property type="match status" value="1"/>
</dbReference>
<name>A0A537IIM3_9BACT</name>
<dbReference type="Proteomes" id="UP000318834">
    <property type="component" value="Unassembled WGS sequence"/>
</dbReference>
<reference evidence="2 3" key="1">
    <citation type="journal article" date="2019" name="Nat. Microbiol.">
        <title>Mediterranean grassland soil C-N compound turnover is dependent on rainfall and depth, and is mediated by genomically divergent microorganisms.</title>
        <authorList>
            <person name="Diamond S."/>
            <person name="Andeer P.F."/>
            <person name="Li Z."/>
            <person name="Crits-Christoph A."/>
            <person name="Burstein D."/>
            <person name="Anantharaman K."/>
            <person name="Lane K.R."/>
            <person name="Thomas B.C."/>
            <person name="Pan C."/>
            <person name="Northen T.R."/>
            <person name="Banfield J.F."/>
        </authorList>
    </citation>
    <scope>NUCLEOTIDE SEQUENCE [LARGE SCALE GENOMIC DNA]</scope>
    <source>
        <strain evidence="2">NP_8</strain>
    </source>
</reference>
<evidence type="ECO:0000313" key="3">
    <source>
        <dbReference type="Proteomes" id="UP000318834"/>
    </source>
</evidence>
<evidence type="ECO:0000313" key="2">
    <source>
        <dbReference type="EMBL" id="TMI70942.1"/>
    </source>
</evidence>
<dbReference type="PANTHER" id="PTHR30222">
    <property type="entry name" value="SPERMIDINE/PUTRESCINE-BINDING PERIPLASMIC PROTEIN"/>
    <property type="match status" value="1"/>
</dbReference>
<dbReference type="EMBL" id="VBAP01000127">
    <property type="protein sequence ID" value="TMI70942.1"/>
    <property type="molecule type" value="Genomic_DNA"/>
</dbReference>
<comment type="caution">
    <text evidence="2">The sequence shown here is derived from an EMBL/GenBank/DDBJ whole genome shotgun (WGS) entry which is preliminary data.</text>
</comment>
<keyword evidence="1" id="KW-0732">Signal</keyword>
<dbReference type="SUPFAM" id="SSF53850">
    <property type="entry name" value="Periplasmic binding protein-like II"/>
    <property type="match status" value="1"/>
</dbReference>
<protein>
    <recommendedName>
        <fullName evidence="4">Extracellular solute-binding protein</fullName>
    </recommendedName>
</protein>
<dbReference type="Gene3D" id="3.40.190.10">
    <property type="entry name" value="Periplasmic binding protein-like II"/>
    <property type="match status" value="3"/>
</dbReference>
<organism evidence="2 3">
    <name type="scientific">Candidatus Segetimicrobium genomatis</name>
    <dbReference type="NCBI Taxonomy" id="2569760"/>
    <lineage>
        <taxon>Bacteria</taxon>
        <taxon>Bacillati</taxon>
        <taxon>Candidatus Sysuimicrobiota</taxon>
        <taxon>Candidatus Sysuimicrobiia</taxon>
        <taxon>Candidatus Sysuimicrobiales</taxon>
        <taxon>Candidatus Segetimicrobiaceae</taxon>
        <taxon>Candidatus Segetimicrobium</taxon>
    </lineage>
</organism>
<evidence type="ECO:0000256" key="1">
    <source>
        <dbReference type="ARBA" id="ARBA00022729"/>
    </source>
</evidence>
<dbReference type="AlphaFoldDB" id="A0A537IIM3"/>
<gene>
    <name evidence="2" type="ORF">E6H05_13130</name>
</gene>
<sequence length="456" mass="51360">MAGAGAVTGVLGLGALSGLRIVYRPPEPPPPWEIAPGVVDYTKATEGVLSGPTPNTLKVAQWYDYWPGSFKTDFQNYMAAKGYSVSVQQDTFTSNEELFEWITLGGKKYDVIFPTNHIVDNIKKSALIYNLNLAWIPNFANLWSDFIRVPHHVDSPDNLDQRQDPNGLNYVSIPYFWGTTGIAWRKDQIPKDEVEAIGLDFFTMDSYSPQAAGYPTTVTLNGKMRMLEDQRDVFTFGSKKAGWTAQQAQGLIPSPYVGPYTDTTGKVWPGTQWTSNETAPERVNAMGDWLFQCKPHLFDFNSTGDTPSLIAGIAVLNQAWSGDIAYAQRPDQSNPQPADYIIPYQGSRWWQDTCVIPSKCRNLWLAHEFINFIHSVSSDWPENQLLTKWNLYPTPNKACFDLLTPFANGYDMRADPRLYPNLLAPDDWNRCDLPRDVGADVLVKQYNPLWFNLTSV</sequence>